<dbReference type="InterPro" id="IPR046348">
    <property type="entry name" value="SIS_dom_sf"/>
</dbReference>
<dbReference type="PROSITE" id="PS51071">
    <property type="entry name" value="HTH_RPIR"/>
    <property type="match status" value="1"/>
</dbReference>
<evidence type="ECO:0000256" key="2">
    <source>
        <dbReference type="ARBA" id="ARBA00023125"/>
    </source>
</evidence>
<feature type="domain" description="HTH rpiR-type" evidence="5">
    <location>
        <begin position="29"/>
        <end position="105"/>
    </location>
</feature>
<dbReference type="CDD" id="cd05013">
    <property type="entry name" value="SIS_RpiR"/>
    <property type="match status" value="1"/>
</dbReference>
<sequence>MRPKTSDDRPAAAAGETPMANGREPGSAEAALSRLTEGFDALSPQLQRAARHVIDHPREVGVQSMRALAAQAEVHPNTLVRLARAAGFEGWEAFRARFRDFVVSGGIGGFRDRAEWLAALEAEGGSAAVMAGMAGATAENVEAVWTGQAAEAVTALADAIIAAPRVYVLGMGSAYSLAHQFWYVARMAFEQIQPIPRHGSQPVDDLAWIREDELLVALTFQPYRAETMAAVRLAAARGATIAGITDSATSPLARHADHLLVAPTHTPQFFQSHAAVVALLEGLIAVMVARGGAAAAARIEAFHAERQRAGLYEEPAPLTQIG</sequence>
<evidence type="ECO:0000259" key="5">
    <source>
        <dbReference type="PROSITE" id="PS51071"/>
    </source>
</evidence>
<keyword evidence="1" id="KW-0805">Transcription regulation</keyword>
<dbReference type="InterPro" id="IPR036388">
    <property type="entry name" value="WH-like_DNA-bd_sf"/>
</dbReference>
<dbReference type="Gene3D" id="1.10.10.10">
    <property type="entry name" value="Winged helix-like DNA-binding domain superfamily/Winged helix DNA-binding domain"/>
    <property type="match status" value="1"/>
</dbReference>
<keyword evidence="3" id="KW-0804">Transcription</keyword>
<keyword evidence="2" id="KW-0238">DNA-binding</keyword>
<feature type="region of interest" description="Disordered" evidence="4">
    <location>
        <begin position="1"/>
        <end position="25"/>
    </location>
</feature>
<name>A0ABQ6LFC3_9RHOB</name>
<dbReference type="InterPro" id="IPR009057">
    <property type="entry name" value="Homeodomain-like_sf"/>
</dbReference>
<evidence type="ECO:0000313" key="7">
    <source>
        <dbReference type="EMBL" id="GMG82023.1"/>
    </source>
</evidence>
<dbReference type="Proteomes" id="UP001239909">
    <property type="component" value="Unassembled WGS sequence"/>
</dbReference>
<proteinExistence type="predicted"/>
<dbReference type="InterPro" id="IPR000281">
    <property type="entry name" value="HTH_RpiR"/>
</dbReference>
<dbReference type="InterPro" id="IPR001347">
    <property type="entry name" value="SIS_dom"/>
</dbReference>
<dbReference type="SUPFAM" id="SSF46689">
    <property type="entry name" value="Homeodomain-like"/>
    <property type="match status" value="1"/>
</dbReference>
<evidence type="ECO:0000256" key="4">
    <source>
        <dbReference type="SAM" id="MobiDB-lite"/>
    </source>
</evidence>
<evidence type="ECO:0000256" key="1">
    <source>
        <dbReference type="ARBA" id="ARBA00023015"/>
    </source>
</evidence>
<dbReference type="RefSeq" id="WP_285670768.1">
    <property type="nucleotide sequence ID" value="NZ_BSYI01000007.1"/>
</dbReference>
<feature type="domain" description="SIS" evidence="6">
    <location>
        <begin position="156"/>
        <end position="293"/>
    </location>
</feature>
<dbReference type="InterPro" id="IPR047640">
    <property type="entry name" value="RpiR-like"/>
</dbReference>
<accession>A0ABQ6LFC3</accession>
<dbReference type="SUPFAM" id="SSF53697">
    <property type="entry name" value="SIS domain"/>
    <property type="match status" value="1"/>
</dbReference>
<keyword evidence="8" id="KW-1185">Reference proteome</keyword>
<dbReference type="PANTHER" id="PTHR30514:SF18">
    <property type="entry name" value="RPIR-FAMILY TRANSCRIPTIONAL REGULATOR"/>
    <property type="match status" value="1"/>
</dbReference>
<gene>
    <name evidence="7" type="ORF">LNKW23_12360</name>
</gene>
<dbReference type="Pfam" id="PF01380">
    <property type="entry name" value="SIS"/>
    <property type="match status" value="1"/>
</dbReference>
<dbReference type="PANTHER" id="PTHR30514">
    <property type="entry name" value="GLUCOKINASE"/>
    <property type="match status" value="1"/>
</dbReference>
<reference evidence="7 8" key="1">
    <citation type="submission" date="2023-04" db="EMBL/GenBank/DDBJ databases">
        <title>Marinoamorphus aggregata gen. nov., sp. Nov., isolate from tissue of brittle star Ophioplocus japonicus.</title>
        <authorList>
            <person name="Kawano K."/>
            <person name="Sawayama S."/>
            <person name="Nakagawa S."/>
        </authorList>
    </citation>
    <scope>NUCLEOTIDE SEQUENCE [LARGE SCALE GENOMIC DNA]</scope>
    <source>
        <strain evidence="7 8">NKW23</strain>
    </source>
</reference>
<feature type="compositionally biased region" description="Basic and acidic residues" evidence="4">
    <location>
        <begin position="1"/>
        <end position="10"/>
    </location>
</feature>
<dbReference type="InterPro" id="IPR035472">
    <property type="entry name" value="RpiR-like_SIS"/>
</dbReference>
<dbReference type="EMBL" id="BSYI01000007">
    <property type="protein sequence ID" value="GMG82023.1"/>
    <property type="molecule type" value="Genomic_DNA"/>
</dbReference>
<comment type="caution">
    <text evidence="7">The sequence shown here is derived from an EMBL/GenBank/DDBJ whole genome shotgun (WGS) entry which is preliminary data.</text>
</comment>
<organism evidence="7 8">
    <name type="scientific">Paralimibaculum aggregatum</name>
    <dbReference type="NCBI Taxonomy" id="3036245"/>
    <lineage>
        <taxon>Bacteria</taxon>
        <taxon>Pseudomonadati</taxon>
        <taxon>Pseudomonadota</taxon>
        <taxon>Alphaproteobacteria</taxon>
        <taxon>Rhodobacterales</taxon>
        <taxon>Paracoccaceae</taxon>
        <taxon>Paralimibaculum</taxon>
    </lineage>
</organism>
<protein>
    <submittedName>
        <fullName evidence="7">MurR/RpiR family transcriptional regulator</fullName>
    </submittedName>
</protein>
<evidence type="ECO:0000259" key="6">
    <source>
        <dbReference type="PROSITE" id="PS51464"/>
    </source>
</evidence>
<evidence type="ECO:0000256" key="3">
    <source>
        <dbReference type="ARBA" id="ARBA00023163"/>
    </source>
</evidence>
<dbReference type="Gene3D" id="3.40.50.10490">
    <property type="entry name" value="Glucose-6-phosphate isomerase like protein, domain 1"/>
    <property type="match status" value="1"/>
</dbReference>
<dbReference type="PROSITE" id="PS51464">
    <property type="entry name" value="SIS"/>
    <property type="match status" value="1"/>
</dbReference>
<evidence type="ECO:0000313" key="8">
    <source>
        <dbReference type="Proteomes" id="UP001239909"/>
    </source>
</evidence>